<reference evidence="2" key="1">
    <citation type="submission" date="2021-02" db="EMBL/GenBank/DDBJ databases">
        <title>Infant gut strain persistence is associated with maternal origin, phylogeny, and functional potential including surface adhesion and iron acquisition.</title>
        <authorList>
            <person name="Lou Y.C."/>
        </authorList>
    </citation>
    <scope>NUCLEOTIDE SEQUENCE</scope>
    <source>
        <strain evidence="2">L3_101_000M1_dasL3_101_000M1_concoct_87</strain>
    </source>
</reference>
<dbReference type="InterPro" id="IPR051083">
    <property type="entry name" value="GrpII_Intron_Splice-Mob/Def"/>
</dbReference>
<evidence type="ECO:0000259" key="1">
    <source>
        <dbReference type="PROSITE" id="PS50878"/>
    </source>
</evidence>
<comment type="caution">
    <text evidence="2">The sequence shown here is derived from an EMBL/GenBank/DDBJ whole genome shotgun (WGS) entry which is preliminary data.</text>
</comment>
<organism evidence="2 3">
    <name type="scientific">Subdoligranulum variabile</name>
    <dbReference type="NCBI Taxonomy" id="214851"/>
    <lineage>
        <taxon>Bacteria</taxon>
        <taxon>Bacillati</taxon>
        <taxon>Bacillota</taxon>
        <taxon>Clostridia</taxon>
        <taxon>Eubacteriales</taxon>
        <taxon>Oscillospiraceae</taxon>
        <taxon>Subdoligranulum</taxon>
    </lineage>
</organism>
<proteinExistence type="predicted"/>
<name>A0A943DDT4_9FIRM</name>
<evidence type="ECO:0000313" key="2">
    <source>
        <dbReference type="EMBL" id="MBS5331756.1"/>
    </source>
</evidence>
<sequence length="365" mass="43099">MKRFGFLYERIVSVENCRLAILNASQKKKKRKMVKEVLDNLEYYANDLSERMSRMDFLSPYKTRIIKDGLSGKERELQVPAFYPDQCAHHAIMQILKPIIEKSSYRWSCANIPNRGIDLACKGVERATVRDRKHAKYCVKMDISKFYPSIPHGKLKARLREKIKDEKALQIIFKVIDSHNPGLPIGNYTSPWLAELYLQPLDYLIKQKHRIRHYIRYADDLVLIDSNKRKLRKALHDIFLFVEELGMTVKHDYQLFRIQPYCKERTGRRGRKIDFVGRCFGIGFTTIRKRRALALMRQSRFIQKLQRQNRPVSYRMASGFLSRCACFKHTNSYAMKKKYYETVNIKKLKEVVSNESKRKCLAQLA</sequence>
<dbReference type="PROSITE" id="PS50878">
    <property type="entry name" value="RT_POL"/>
    <property type="match status" value="1"/>
</dbReference>
<dbReference type="GO" id="GO:0003964">
    <property type="term" value="F:RNA-directed DNA polymerase activity"/>
    <property type="evidence" value="ECO:0007669"/>
    <property type="project" value="UniProtKB-KW"/>
</dbReference>
<keyword evidence="2" id="KW-0808">Transferase</keyword>
<dbReference type="PANTHER" id="PTHR34047:SF8">
    <property type="entry name" value="PROTEIN YKFC"/>
    <property type="match status" value="1"/>
</dbReference>
<dbReference type="SUPFAM" id="SSF56672">
    <property type="entry name" value="DNA/RNA polymerases"/>
    <property type="match status" value="1"/>
</dbReference>
<feature type="domain" description="Reverse transcriptase" evidence="1">
    <location>
        <begin position="1"/>
        <end position="280"/>
    </location>
</feature>
<gene>
    <name evidence="2" type="ORF">KHY36_04400</name>
</gene>
<keyword evidence="2" id="KW-0548">Nucleotidyltransferase</keyword>
<dbReference type="Proteomes" id="UP000759273">
    <property type="component" value="Unassembled WGS sequence"/>
</dbReference>
<keyword evidence="2" id="KW-0695">RNA-directed DNA polymerase</keyword>
<dbReference type="InterPro" id="IPR000477">
    <property type="entry name" value="RT_dom"/>
</dbReference>
<protein>
    <submittedName>
        <fullName evidence="2">RNA-directed DNA polymerase</fullName>
    </submittedName>
</protein>
<accession>A0A943DDT4</accession>
<dbReference type="CDD" id="cd01646">
    <property type="entry name" value="RT_Bac_retron_I"/>
    <property type="match status" value="1"/>
</dbReference>
<dbReference type="Pfam" id="PF00078">
    <property type="entry name" value="RVT_1"/>
    <property type="match status" value="1"/>
</dbReference>
<dbReference type="AlphaFoldDB" id="A0A943DDT4"/>
<dbReference type="EMBL" id="JAGZGG010000006">
    <property type="protein sequence ID" value="MBS5331756.1"/>
    <property type="molecule type" value="Genomic_DNA"/>
</dbReference>
<dbReference type="InterPro" id="IPR043502">
    <property type="entry name" value="DNA/RNA_pol_sf"/>
</dbReference>
<dbReference type="PANTHER" id="PTHR34047">
    <property type="entry name" value="NUCLEAR INTRON MATURASE 1, MITOCHONDRIAL-RELATED"/>
    <property type="match status" value="1"/>
</dbReference>
<evidence type="ECO:0000313" key="3">
    <source>
        <dbReference type="Proteomes" id="UP000759273"/>
    </source>
</evidence>